<dbReference type="STRING" id="2518989.IMCC3088_1835"/>
<evidence type="ECO:0000256" key="2">
    <source>
        <dbReference type="ARBA" id="ARBA00022649"/>
    </source>
</evidence>
<dbReference type="eggNOG" id="COG2867">
    <property type="taxonomic scope" value="Bacteria"/>
</dbReference>
<comment type="similarity">
    <text evidence="1">Belongs to the ribosome association toxin RatA family.</text>
</comment>
<dbReference type="PANTHER" id="PTHR12901:SF10">
    <property type="entry name" value="COENZYME Q-BINDING PROTEIN COQ10, MITOCHONDRIAL"/>
    <property type="match status" value="1"/>
</dbReference>
<sequence length="146" mass="16117">MIEINRSALLPYSARQLFDLVSEISAYPDYIPGCTGAKLLGQWERGVEAELTVSALGVKQSFATRNTVIDGQEIRMELLNGPLQHLVGRWLFKPLSDSACKIELNLIFETTGSLKKIAAKQLVERTSTTVVDALIQQAHKLFGRAS</sequence>
<protein>
    <submittedName>
        <fullName evidence="3">Putative oligoketide cyclase/lipid transport protein</fullName>
    </submittedName>
</protein>
<dbReference type="CDD" id="cd07813">
    <property type="entry name" value="COQ10p_like"/>
    <property type="match status" value="1"/>
</dbReference>
<dbReference type="GO" id="GO:0045333">
    <property type="term" value="P:cellular respiration"/>
    <property type="evidence" value="ECO:0007669"/>
    <property type="project" value="InterPro"/>
</dbReference>
<evidence type="ECO:0000256" key="1">
    <source>
        <dbReference type="ARBA" id="ARBA00008918"/>
    </source>
</evidence>
<dbReference type="Gene3D" id="3.30.530.20">
    <property type="match status" value="1"/>
</dbReference>
<comment type="caution">
    <text evidence="3">The sequence shown here is derived from an EMBL/GenBank/DDBJ whole genome shotgun (WGS) entry which is preliminary data.</text>
</comment>
<dbReference type="Pfam" id="PF03364">
    <property type="entry name" value="Polyketide_cyc"/>
    <property type="match status" value="1"/>
</dbReference>
<dbReference type="GO" id="GO:0048039">
    <property type="term" value="F:ubiquinone binding"/>
    <property type="evidence" value="ECO:0007669"/>
    <property type="project" value="InterPro"/>
</dbReference>
<dbReference type="PANTHER" id="PTHR12901">
    <property type="entry name" value="SPERM PROTEIN HOMOLOG"/>
    <property type="match status" value="1"/>
</dbReference>
<keyword evidence="4" id="KW-1185">Reference proteome</keyword>
<dbReference type="Proteomes" id="UP000005615">
    <property type="component" value="Unassembled WGS sequence"/>
</dbReference>
<name>F3L2R1_9GAMM</name>
<gene>
    <name evidence="3" type="ORF">IMCC3088_1835</name>
</gene>
<dbReference type="AlphaFoldDB" id="F3L2R1"/>
<organism evidence="3 4">
    <name type="scientific">Aequoribacter fuscus</name>
    <dbReference type="NCBI Taxonomy" id="2518989"/>
    <lineage>
        <taxon>Bacteria</taxon>
        <taxon>Pseudomonadati</taxon>
        <taxon>Pseudomonadota</taxon>
        <taxon>Gammaproteobacteria</taxon>
        <taxon>Cellvibrionales</taxon>
        <taxon>Halieaceae</taxon>
        <taxon>Aequoribacter</taxon>
    </lineage>
</organism>
<dbReference type="InterPro" id="IPR044996">
    <property type="entry name" value="COQ10-like"/>
</dbReference>
<reference evidence="3 4" key="1">
    <citation type="journal article" date="2011" name="J. Bacteriol.">
        <title>Genome sequence of strain IMCC3088, a proteorhodopsin-containing marine bacterium belonging to the OM60/NOR5 clade.</title>
        <authorList>
            <person name="Jang Y."/>
            <person name="Oh H.M."/>
            <person name="Kang I."/>
            <person name="Lee K."/>
            <person name="Yang S.J."/>
            <person name="Cho J.C."/>
        </authorList>
    </citation>
    <scope>NUCLEOTIDE SEQUENCE [LARGE SCALE GENOMIC DNA]</scope>
    <source>
        <strain evidence="3 4">IMCC3088</strain>
    </source>
</reference>
<dbReference type="OrthoDB" id="9804759at2"/>
<dbReference type="InterPro" id="IPR023393">
    <property type="entry name" value="START-like_dom_sf"/>
</dbReference>
<keyword evidence="2" id="KW-1277">Toxin-antitoxin system</keyword>
<proteinExistence type="inferred from homology"/>
<evidence type="ECO:0000313" key="4">
    <source>
        <dbReference type="Proteomes" id="UP000005615"/>
    </source>
</evidence>
<accession>F3L2R1</accession>
<dbReference type="InterPro" id="IPR005031">
    <property type="entry name" value="COQ10_START"/>
</dbReference>
<dbReference type="RefSeq" id="WP_009576068.1">
    <property type="nucleotide sequence ID" value="NZ_AEIG01000055.1"/>
</dbReference>
<evidence type="ECO:0000313" key="3">
    <source>
        <dbReference type="EMBL" id="EGG29379.1"/>
    </source>
</evidence>
<dbReference type="EMBL" id="AEIG01000055">
    <property type="protein sequence ID" value="EGG29379.1"/>
    <property type="molecule type" value="Genomic_DNA"/>
</dbReference>
<dbReference type="SUPFAM" id="SSF55961">
    <property type="entry name" value="Bet v1-like"/>
    <property type="match status" value="1"/>
</dbReference>